<evidence type="ECO:0000259" key="2">
    <source>
        <dbReference type="SMART" id="SM00233"/>
    </source>
</evidence>
<feature type="compositionally biased region" description="Acidic residues" evidence="1">
    <location>
        <begin position="1028"/>
        <end position="1048"/>
    </location>
</feature>
<dbReference type="InterPro" id="IPR011993">
    <property type="entry name" value="PH-like_dom_sf"/>
</dbReference>
<evidence type="ECO:0000313" key="3">
    <source>
        <dbReference type="EMBL" id="KAF7312415.1"/>
    </source>
</evidence>
<name>A0A8H6TAP7_9AGAR</name>
<protein>
    <submittedName>
        <fullName evidence="3">PH domain-containing protein</fullName>
    </submittedName>
</protein>
<feature type="compositionally biased region" description="Polar residues" evidence="1">
    <location>
        <begin position="1058"/>
        <end position="1085"/>
    </location>
</feature>
<feature type="compositionally biased region" description="Polar residues" evidence="1">
    <location>
        <begin position="579"/>
        <end position="591"/>
    </location>
</feature>
<feature type="compositionally biased region" description="Polar residues" evidence="1">
    <location>
        <begin position="536"/>
        <end position="568"/>
    </location>
</feature>
<feature type="compositionally biased region" description="Basic and acidic residues" evidence="1">
    <location>
        <begin position="1269"/>
        <end position="1291"/>
    </location>
</feature>
<feature type="compositionally biased region" description="Basic and acidic residues" evidence="1">
    <location>
        <begin position="1131"/>
        <end position="1145"/>
    </location>
</feature>
<dbReference type="Gene3D" id="2.30.29.30">
    <property type="entry name" value="Pleckstrin-homology domain (PH domain)/Phosphotyrosine-binding domain (PTB)"/>
    <property type="match status" value="1"/>
</dbReference>
<comment type="caution">
    <text evidence="3">The sequence shown here is derived from an EMBL/GenBank/DDBJ whole genome shotgun (WGS) entry which is preliminary data.</text>
</comment>
<dbReference type="InterPro" id="IPR001849">
    <property type="entry name" value="PH_domain"/>
</dbReference>
<feature type="region of interest" description="Disordered" evidence="1">
    <location>
        <begin position="1"/>
        <end position="79"/>
    </location>
</feature>
<feature type="compositionally biased region" description="Polar residues" evidence="1">
    <location>
        <begin position="790"/>
        <end position="812"/>
    </location>
</feature>
<feature type="compositionally biased region" description="Low complexity" evidence="1">
    <location>
        <begin position="993"/>
        <end position="1003"/>
    </location>
</feature>
<sequence length="1521" mass="165126">MDQSQRRPGLTQESQSHNRSNSSSFFSFNRRPTNNEPPTTAPQRSTSFLSRSRMEQQQQQSPPPQHQSRPSLDGAPQTPLHPEIRSVVQLTTAHARKVYYSGPLIRRVERQPDGQKPHKDEGWTEVWGQLNGTTLSIWDMKAVQEASANGTEVPPSYLNITDAFVHVLGAVSVPATPTEPQKRYPDVLTVNTGGSNLILFSCPSTQALLAWAAALRLSAWEKSRLEEIYTAHLLRITLSGPDHPSTLINGRMEGWVRLRIAGQVDWKKVWMSVSASADAIPQLQDAPRTKKRMSNLFSSKDHAMPDTPLPPRPIIAIYPGPKPKERKKAILTIHTVSQAFAVYPERPELISRSTLIKLEGLIGDEDTAGEMARREGWLLIMPELEGGLGQAEEMLKWIVALHDAFRLYGRPEAWNWDPRNPRSLMFGYPVGPSRDQLFLKREQAETLDPRDDRTSSIRGQFSGILGSQVPQRVPPPAQAQRSETSPSLPPLPGLSHQPQNGSPLASGPQLPPLTFGSENASASSQSQERNHLSPISERSSGLTAKQTMSSVDSHTVLSPQRRSTLQNSGSGGEAPPAQQGRTTSPVGQTLPTILDNVPLTQSPTSSFERVPSPPAGRTSIDSPSAPSFSRVGSGLSSNSHGGTTSSIRMVPQATPAATVEARSPSEPINRAINHSPTSVLTSPHSVNEQPATSRSMSMMSRSSVLTSPFSNSGHVSPTTTATSSITATSSFPGIHQNEDNQSNNISNEAGALYYMQQFDSVPRHKAPPRQQPTTISEGDDESESEDDVPNVTSTTTSDNYGTQSPVLRQTTPMAFHQPESARAQASSPSQTLSSLSSSHAGNGSQYTALGRKPSGARAPNPNRGYRGPDRGLSSSLASSSAPPPPSKASEPLAEEDSQSEDSMHHNSPPVSPLVRSNDELDALAALSYLDVNDEHPQPPPPQKSAYDGMVPVAPLRPHVTEKTVDDRADTPPSEFKSSFAPSKQAAERKAKIEAQQAAQNAAAHRPGRANGKRRSRMAAAGGNGWGESSDEEEDDEEDEEDEDVDSDGEIAPPVRKQLTPSSSGPASVDSFNRSGFQNDEPQGQAYSHLRPPRTLPQPPPRSFGELMFFASISVVRLTCIFFFVAEQPDQRRIPSDPYSERRTYLDDGTQLRSQAEMPQPGAARQSMWSQVLDPGRNTGQLPSQNTDTFVQLEDNKLTKAFTPQGLLSAGMQDKADRSAKRQEEMARESGASLINVPHKPPPPQTGLLGAITAHERERKREGGVGAALTEREREKRVAEDRQRRFDEHQRQQLDQMQQGGSVYSGQFPPYNPMMMMNPMMMGMNPMMPMMTGQGMNPMMTGQGMNPMMIGQGMNPMMTGQMGYPGMFNPQQMFAAQQAAAQAYQQAMVAFSTAGSQVGGDGGGGGAPSNNTPSQMQMNPMMGGNMGMFDPRMSMMGMPMMTPQMGLPMQMTGMSQFDPRFGPGNNGSPDPPLVPHTGLPNQYPSRTSSPARGSPHRGSPLMRPVDRNDTGGSRSRPTSPKP</sequence>
<dbReference type="OrthoDB" id="5563754at2759"/>
<evidence type="ECO:0000256" key="1">
    <source>
        <dbReference type="SAM" id="MobiDB-lite"/>
    </source>
</evidence>
<dbReference type="Pfam" id="PF25381">
    <property type="entry name" value="PH_26"/>
    <property type="match status" value="1"/>
</dbReference>
<feature type="compositionally biased region" description="Basic and acidic residues" evidence="1">
    <location>
        <begin position="445"/>
        <end position="455"/>
    </location>
</feature>
<dbReference type="EMBL" id="JACAZF010000002">
    <property type="protein sequence ID" value="KAF7312415.1"/>
    <property type="molecule type" value="Genomic_DNA"/>
</dbReference>
<dbReference type="GeneID" id="59341944"/>
<dbReference type="SMART" id="SM00233">
    <property type="entry name" value="PH"/>
    <property type="match status" value="1"/>
</dbReference>
<feature type="region of interest" description="Disordered" evidence="1">
    <location>
        <begin position="1397"/>
        <end position="1418"/>
    </location>
</feature>
<feature type="compositionally biased region" description="Low complexity" evidence="1">
    <location>
        <begin position="55"/>
        <end position="71"/>
    </location>
</feature>
<feature type="compositionally biased region" description="Low complexity" evidence="1">
    <location>
        <begin position="18"/>
        <end position="31"/>
    </location>
</feature>
<organism evidence="3 4">
    <name type="scientific">Mycena indigotica</name>
    <dbReference type="NCBI Taxonomy" id="2126181"/>
    <lineage>
        <taxon>Eukaryota</taxon>
        <taxon>Fungi</taxon>
        <taxon>Dikarya</taxon>
        <taxon>Basidiomycota</taxon>
        <taxon>Agaricomycotina</taxon>
        <taxon>Agaricomycetes</taxon>
        <taxon>Agaricomycetidae</taxon>
        <taxon>Agaricales</taxon>
        <taxon>Marasmiineae</taxon>
        <taxon>Mycenaceae</taxon>
        <taxon>Mycena</taxon>
    </lineage>
</organism>
<feature type="compositionally biased region" description="Polar residues" evidence="1">
    <location>
        <begin position="672"/>
        <end position="692"/>
    </location>
</feature>
<proteinExistence type="predicted"/>
<feature type="compositionally biased region" description="Low complexity" evidence="1">
    <location>
        <begin position="716"/>
        <end position="730"/>
    </location>
</feature>
<feature type="compositionally biased region" description="Low complexity" evidence="1">
    <location>
        <begin position="517"/>
        <end position="527"/>
    </location>
</feature>
<feature type="compositionally biased region" description="Polar residues" evidence="1">
    <location>
        <begin position="598"/>
        <end position="607"/>
    </location>
</feature>
<feature type="region of interest" description="Disordered" evidence="1">
    <location>
        <begin position="1131"/>
        <end position="1167"/>
    </location>
</feature>
<feature type="compositionally biased region" description="Polar residues" evidence="1">
    <location>
        <begin position="1478"/>
        <end position="1490"/>
    </location>
</feature>
<feature type="region of interest" description="Disordered" evidence="1">
    <location>
        <begin position="1255"/>
        <end position="1304"/>
    </location>
</feature>
<feature type="compositionally biased region" description="Basic and acidic residues" evidence="1">
    <location>
        <begin position="958"/>
        <end position="969"/>
    </location>
</feature>
<gene>
    <name evidence="3" type="ORF">MIND_00255000</name>
</gene>
<feature type="domain" description="PH" evidence="2">
    <location>
        <begin position="98"/>
        <end position="222"/>
    </location>
</feature>
<feature type="region of interest" description="Disordered" evidence="1">
    <location>
        <begin position="1445"/>
        <end position="1521"/>
    </location>
</feature>
<feature type="compositionally biased region" description="Acidic residues" evidence="1">
    <location>
        <begin position="777"/>
        <end position="788"/>
    </location>
</feature>
<feature type="compositionally biased region" description="Polar residues" evidence="1">
    <location>
        <begin position="1509"/>
        <end position="1521"/>
    </location>
</feature>
<dbReference type="RefSeq" id="XP_037224523.1">
    <property type="nucleotide sequence ID" value="XM_037359428.1"/>
</dbReference>
<evidence type="ECO:0000313" key="4">
    <source>
        <dbReference type="Proteomes" id="UP000636479"/>
    </source>
</evidence>
<feature type="compositionally biased region" description="Polar residues" evidence="1">
    <location>
        <begin position="704"/>
        <end position="715"/>
    </location>
</feature>
<reference evidence="3" key="1">
    <citation type="submission" date="2020-05" db="EMBL/GenBank/DDBJ databases">
        <title>Mycena genomes resolve the evolution of fungal bioluminescence.</title>
        <authorList>
            <person name="Tsai I.J."/>
        </authorList>
    </citation>
    <scope>NUCLEOTIDE SEQUENCE</scope>
    <source>
        <strain evidence="3">171206Taipei</strain>
    </source>
</reference>
<dbReference type="Proteomes" id="UP000636479">
    <property type="component" value="Unassembled WGS sequence"/>
</dbReference>
<feature type="compositionally biased region" description="Polar residues" evidence="1">
    <location>
        <begin position="32"/>
        <end position="49"/>
    </location>
</feature>
<dbReference type="InterPro" id="IPR058155">
    <property type="entry name" value="Skg3/CAF120-like_PH"/>
</dbReference>
<dbReference type="SUPFAM" id="SSF50729">
    <property type="entry name" value="PH domain-like"/>
    <property type="match status" value="1"/>
</dbReference>
<feature type="compositionally biased region" description="Low complexity" evidence="1">
    <location>
        <begin position="693"/>
        <end position="703"/>
    </location>
</feature>
<feature type="compositionally biased region" description="Basic residues" evidence="1">
    <location>
        <begin position="1005"/>
        <end position="1016"/>
    </location>
</feature>
<feature type="region of interest" description="Disordered" evidence="1">
    <location>
        <begin position="445"/>
        <end position="1099"/>
    </location>
</feature>
<feature type="compositionally biased region" description="Low complexity" evidence="1">
    <location>
        <begin position="823"/>
        <end position="838"/>
    </location>
</feature>
<accession>A0A8H6TAP7</accession>
<feature type="compositionally biased region" description="Gly residues" evidence="1">
    <location>
        <begin position="1397"/>
        <end position="1406"/>
    </location>
</feature>
<feature type="compositionally biased region" description="Polar residues" evidence="1">
    <location>
        <begin position="634"/>
        <end position="647"/>
    </location>
</feature>
<keyword evidence="4" id="KW-1185">Reference proteome</keyword>